<name>A0A8J6TEP9_9BACT</name>
<reference evidence="1 2" key="1">
    <citation type="submission" date="2020-08" db="EMBL/GenBank/DDBJ databases">
        <title>Bridging the membrane lipid divide: bacteria of the FCB group superphylum have the potential to synthesize archaeal ether lipids.</title>
        <authorList>
            <person name="Villanueva L."/>
            <person name="Von Meijenfeldt F.A.B."/>
            <person name="Westbye A.B."/>
            <person name="Yadav S."/>
            <person name="Hopmans E.C."/>
            <person name="Dutilh B.E."/>
            <person name="Sinninghe Damste J.S."/>
        </authorList>
    </citation>
    <scope>NUCLEOTIDE SEQUENCE [LARGE SCALE GENOMIC DNA]</scope>
    <source>
        <strain evidence="1">NIOZ-UU47</strain>
    </source>
</reference>
<dbReference type="EMBL" id="JACNJZ010000047">
    <property type="protein sequence ID" value="MBC8316685.1"/>
    <property type="molecule type" value="Genomic_DNA"/>
</dbReference>
<evidence type="ECO:0000313" key="1">
    <source>
        <dbReference type="EMBL" id="MBC8316685.1"/>
    </source>
</evidence>
<protein>
    <submittedName>
        <fullName evidence="1">Uncharacterized protein</fullName>
    </submittedName>
</protein>
<gene>
    <name evidence="1" type="ORF">H8E41_02195</name>
</gene>
<sequence>MGGYGSGQKCDSKKTTGSQYMIDIRWMKKQGLLVPGTSGSMSWECRGKETGDIGYRVENNRLILQYQNKHRGGEWESIEDEISFTWTPCNYGGKRQWFLCPKCNRRIAVIYGGKFYRCRHCYDLVYDSQQENTADRLMRKARKIRRRLGGSNNLMEPILFKPKNMHQKTFDRLRKEADSATNLSCLIIRQRFGFYP</sequence>
<dbReference type="AlphaFoldDB" id="A0A8J6TEP9"/>
<dbReference type="Proteomes" id="UP000614424">
    <property type="component" value="Unassembled WGS sequence"/>
</dbReference>
<proteinExistence type="predicted"/>
<comment type="caution">
    <text evidence="1">The sequence shown here is derived from an EMBL/GenBank/DDBJ whole genome shotgun (WGS) entry which is preliminary data.</text>
</comment>
<accession>A0A8J6TEP9</accession>
<organism evidence="1 2">
    <name type="scientific">Candidatus Desulfobia pelagia</name>
    <dbReference type="NCBI Taxonomy" id="2841692"/>
    <lineage>
        <taxon>Bacteria</taxon>
        <taxon>Pseudomonadati</taxon>
        <taxon>Thermodesulfobacteriota</taxon>
        <taxon>Desulfobulbia</taxon>
        <taxon>Desulfobulbales</taxon>
        <taxon>Desulfobulbaceae</taxon>
        <taxon>Candidatus Desulfobia</taxon>
    </lineage>
</organism>
<evidence type="ECO:0000313" key="2">
    <source>
        <dbReference type="Proteomes" id="UP000614424"/>
    </source>
</evidence>